<dbReference type="InParanoid" id="A0A6J2XGX9"/>
<dbReference type="OrthoDB" id="6154284at2759"/>
<dbReference type="InterPro" id="IPR032006">
    <property type="entry name" value="TMIE"/>
</dbReference>
<dbReference type="Pfam" id="PF16038">
    <property type="entry name" value="TMIE"/>
    <property type="match status" value="1"/>
</dbReference>
<dbReference type="PANTHER" id="PTHR28635">
    <property type="entry name" value="TRANSMEMBRANE INNER EAR EXPRESSED PROTEIN"/>
    <property type="match status" value="1"/>
</dbReference>
<proteinExistence type="predicted"/>
<dbReference type="KEGG" id="soy:115878239"/>
<keyword evidence="1" id="KW-0812">Transmembrane</keyword>
<dbReference type="PANTHER" id="PTHR28635:SF1">
    <property type="entry name" value="TRANSMEMBRANE INNER EAR EXPRESSED PROTEIN"/>
    <property type="match status" value="1"/>
</dbReference>
<dbReference type="GeneID" id="115878239"/>
<keyword evidence="1" id="KW-1133">Transmembrane helix</keyword>
<accession>A0A6J2XGX9</accession>
<dbReference type="Proteomes" id="UP000504635">
    <property type="component" value="Unplaced"/>
</dbReference>
<dbReference type="RefSeq" id="XP_030750527.1">
    <property type="nucleotide sequence ID" value="XM_030894667.1"/>
</dbReference>
<dbReference type="AlphaFoldDB" id="A0A6J2XGX9"/>
<name>A0A6J2XGX9_SITOR</name>
<keyword evidence="1" id="KW-0472">Membrane</keyword>
<gene>
    <name evidence="3" type="primary">LOC115878239</name>
</gene>
<sequence length="154" mass="17835">MSSATFEANPNSENEPWIEKPAFEGLKFRIWHIMFFCVCAFGVLVVLICCCVRIRIPRTKQEIEADYKRKKITTKFRKRLKFISNQEMEAINLQKALEIIIEADYKPEDDADVFVNPNVTENQHLVPSSTTNFGDKVSKVISMGRILKSQNIKY</sequence>
<reference evidence="3" key="1">
    <citation type="submission" date="2025-08" db="UniProtKB">
        <authorList>
            <consortium name="RefSeq"/>
        </authorList>
    </citation>
    <scope>IDENTIFICATION</scope>
    <source>
        <tissue evidence="3">Gonads</tissue>
    </source>
</reference>
<evidence type="ECO:0000313" key="3">
    <source>
        <dbReference type="RefSeq" id="XP_030750527.1"/>
    </source>
</evidence>
<evidence type="ECO:0000256" key="1">
    <source>
        <dbReference type="SAM" id="Phobius"/>
    </source>
</evidence>
<protein>
    <submittedName>
        <fullName evidence="3">Uncharacterized protein LOC115878239</fullName>
    </submittedName>
</protein>
<evidence type="ECO:0000313" key="2">
    <source>
        <dbReference type="Proteomes" id="UP000504635"/>
    </source>
</evidence>
<organism evidence="2 3">
    <name type="scientific">Sitophilus oryzae</name>
    <name type="common">Rice weevil</name>
    <name type="synonym">Curculio oryzae</name>
    <dbReference type="NCBI Taxonomy" id="7048"/>
    <lineage>
        <taxon>Eukaryota</taxon>
        <taxon>Metazoa</taxon>
        <taxon>Ecdysozoa</taxon>
        <taxon>Arthropoda</taxon>
        <taxon>Hexapoda</taxon>
        <taxon>Insecta</taxon>
        <taxon>Pterygota</taxon>
        <taxon>Neoptera</taxon>
        <taxon>Endopterygota</taxon>
        <taxon>Coleoptera</taxon>
        <taxon>Polyphaga</taxon>
        <taxon>Cucujiformia</taxon>
        <taxon>Curculionidae</taxon>
        <taxon>Dryophthorinae</taxon>
        <taxon>Sitophilus</taxon>
    </lineage>
</organism>
<keyword evidence="2" id="KW-1185">Reference proteome</keyword>
<feature type="transmembrane region" description="Helical" evidence="1">
    <location>
        <begin position="30"/>
        <end position="52"/>
    </location>
</feature>